<dbReference type="Gene3D" id="3.50.50.60">
    <property type="entry name" value="FAD/NAD(P)-binding domain"/>
    <property type="match status" value="1"/>
</dbReference>
<gene>
    <name evidence="4" type="ORF">SAMN04489812_3038</name>
</gene>
<keyword evidence="5" id="KW-1185">Reference proteome</keyword>
<accession>A0A1H1V3K4</accession>
<keyword evidence="2" id="KW-0503">Monooxygenase</keyword>
<dbReference type="STRING" id="630515.SAMN04489812_3038"/>
<dbReference type="OrthoDB" id="3212532at2"/>
<evidence type="ECO:0000256" key="2">
    <source>
        <dbReference type="ARBA" id="ARBA00023033"/>
    </source>
</evidence>
<dbReference type="GO" id="GO:0004497">
    <property type="term" value="F:monooxygenase activity"/>
    <property type="evidence" value="ECO:0007669"/>
    <property type="project" value="UniProtKB-KW"/>
</dbReference>
<dbReference type="InterPro" id="IPR002938">
    <property type="entry name" value="FAD-bd"/>
</dbReference>
<dbReference type="AlphaFoldDB" id="A0A1H1V3K4"/>
<evidence type="ECO:0000313" key="4">
    <source>
        <dbReference type="EMBL" id="SDS78956.1"/>
    </source>
</evidence>
<organism evidence="4 5">
    <name type="scientific">Microlunatus soli</name>
    <dbReference type="NCBI Taxonomy" id="630515"/>
    <lineage>
        <taxon>Bacteria</taxon>
        <taxon>Bacillati</taxon>
        <taxon>Actinomycetota</taxon>
        <taxon>Actinomycetes</taxon>
        <taxon>Propionibacteriales</taxon>
        <taxon>Propionibacteriaceae</taxon>
        <taxon>Microlunatus</taxon>
    </lineage>
</organism>
<dbReference type="EMBL" id="LT629772">
    <property type="protein sequence ID" value="SDS78956.1"/>
    <property type="molecule type" value="Genomic_DNA"/>
</dbReference>
<keyword evidence="1" id="KW-0560">Oxidoreductase</keyword>
<evidence type="ECO:0000313" key="5">
    <source>
        <dbReference type="Proteomes" id="UP000199103"/>
    </source>
</evidence>
<proteinExistence type="predicted"/>
<dbReference type="PRINTS" id="PR00420">
    <property type="entry name" value="RNGMNOXGNASE"/>
</dbReference>
<dbReference type="Proteomes" id="UP000199103">
    <property type="component" value="Chromosome I"/>
</dbReference>
<dbReference type="SUPFAM" id="SSF51905">
    <property type="entry name" value="FAD/NAD(P)-binding domain"/>
    <property type="match status" value="1"/>
</dbReference>
<dbReference type="GO" id="GO:0071949">
    <property type="term" value="F:FAD binding"/>
    <property type="evidence" value="ECO:0007669"/>
    <property type="project" value="InterPro"/>
</dbReference>
<protein>
    <submittedName>
        <fullName evidence="4">2-polyprenyl-6-methoxyphenol hydroxylase</fullName>
    </submittedName>
</protein>
<dbReference type="RefSeq" id="WP_091526084.1">
    <property type="nucleotide sequence ID" value="NZ_LT629772.1"/>
</dbReference>
<sequence length="411" mass="44259">MVHTALRPPGGHPSTPRPTATVVGGGIAGLAAAASLARAGWTVRVLERAAAFSEVGAGLGVTNSGMNALAALGLGEQARAAGHRVRHAGYQDPGGRWLARFPDRAELASLTSFWGMHRRRLHRVLLDGTDDPRIDRLTGADVISVAPGRPGSEPAVVTWRRRSRTEAATCDLVVAADGIWSTIRSQLFPTGRPQYAGASSWRAVIEDADTDDRYIEVWGPRTSFGALRISDNETYWYGDVVQPEGTTVDDEAEAARRHFATWSPRIRALTTATSSDQLIRNDIYHLPGGLPCYISGRVVLIGDAAHAMVPNSGYGAATALEDGVQVGRLIAAPVAAGQDLGDAMTAFDRTRRPRCRRLARQGLLLARIGDAVPGGWRQIVRNTLLRRVPVAPMIRVGARFMKTEQPDVDHR</sequence>
<dbReference type="InterPro" id="IPR036188">
    <property type="entry name" value="FAD/NAD-bd_sf"/>
</dbReference>
<reference evidence="4 5" key="1">
    <citation type="submission" date="2016-10" db="EMBL/GenBank/DDBJ databases">
        <authorList>
            <person name="de Groot N.N."/>
        </authorList>
    </citation>
    <scope>NUCLEOTIDE SEQUENCE [LARGE SCALE GENOMIC DNA]</scope>
    <source>
        <strain evidence="4 5">DSM 21800</strain>
    </source>
</reference>
<dbReference type="InterPro" id="IPR050493">
    <property type="entry name" value="FAD-dep_Monooxygenase_BioMet"/>
</dbReference>
<evidence type="ECO:0000256" key="1">
    <source>
        <dbReference type="ARBA" id="ARBA00023002"/>
    </source>
</evidence>
<dbReference type="PANTHER" id="PTHR13789:SF309">
    <property type="entry name" value="PUTATIVE (AFU_ORTHOLOGUE AFUA_6G14510)-RELATED"/>
    <property type="match status" value="1"/>
</dbReference>
<dbReference type="PANTHER" id="PTHR13789">
    <property type="entry name" value="MONOOXYGENASE"/>
    <property type="match status" value="1"/>
</dbReference>
<dbReference type="Pfam" id="PF01494">
    <property type="entry name" value="FAD_binding_3"/>
    <property type="match status" value="1"/>
</dbReference>
<name>A0A1H1V3K4_9ACTN</name>
<evidence type="ECO:0000259" key="3">
    <source>
        <dbReference type="Pfam" id="PF01494"/>
    </source>
</evidence>
<feature type="domain" description="FAD-binding" evidence="3">
    <location>
        <begin position="20"/>
        <end position="360"/>
    </location>
</feature>